<evidence type="ECO:0000256" key="7">
    <source>
        <dbReference type="ARBA" id="ARBA00023136"/>
    </source>
</evidence>
<evidence type="ECO:0000256" key="9">
    <source>
        <dbReference type="SAM" id="MobiDB-lite"/>
    </source>
</evidence>
<dbReference type="InterPro" id="IPR052157">
    <property type="entry name" value="BCAA_transport_permease"/>
</dbReference>
<keyword evidence="3" id="KW-1003">Cell membrane</keyword>
<comment type="subcellular location">
    <subcellularLocation>
        <location evidence="1">Cell membrane</location>
        <topology evidence="1">Multi-pass membrane protein</topology>
    </subcellularLocation>
</comment>
<evidence type="ECO:0000256" key="2">
    <source>
        <dbReference type="ARBA" id="ARBA00022448"/>
    </source>
</evidence>
<accession>A0A7M2X2C5</accession>
<sequence length="740" mass="78690">MTDPSERLLNDTRRGSRFFRRLVGVLRMSLLIVAAGMLTSTPGGSSGADPSTQPATAPAAPLPAGAIPPDVIEALKALKAPSPTARLKIYESLAEKGDARIIPALNAFLGGQLKLRDGKLFLYGQGKEVVEDGRTVRYFPLFDALSGDPILGPDNQPVVEKINLSDAFKAPTGETQKKPVRNLLASLSLLHPDPEKRRESIRDAGARSARVFPDPDDELRIRRALTELGELLRQSETAKASTTQPSTAPAVNPKVALLSAIDAALADKPTTLLAWTPPQAAVDAVTAALEPVKGANAALGETPATLPVVDARLRVAIATLETEASTYKGRLDAVKANFEELPNFAEALKRQLSADPNGAFKEPLTEAVALMDAVLGDKPTQLAAVKSLGKIGTARAENLLGKLRNASERMGDKAFADEVAPSLSAAEGYQSRIRFVQNTFAGLSLGSILVLLALGLSIVFGLMGVINMAHGEFMMVGAFTTFVVASYFKTHFPESYNYFPLAAVPAAFIVSGLFGFVAELLVIRHLYARPLETLLATYGIGLILIQLARGQFGDSLSVSAPTWMQGGWEVAPDLVFARNRLYILIYCVFCITIVYIMVNKTKLGLLLRATTQNRQMATALGVPTRFIDSLTFAFGCSLAGLAGVAVPLYNKINPSIGQEYIVECFLVVVVGGVGKLAGAIIAGFGLGFTGKYFESFLGSIPTLSSGASVVGKVLVLVLVVGFLQRRPSGLFPPKGRLAND</sequence>
<dbReference type="NCBIfam" id="TIGR03409">
    <property type="entry name" value="urea_trans_UrtB"/>
    <property type="match status" value="1"/>
</dbReference>
<dbReference type="InterPro" id="IPR017779">
    <property type="entry name" value="ABC_UrtB_bac"/>
</dbReference>
<feature type="transmembrane region" description="Helical" evidence="10">
    <location>
        <begin position="498"/>
        <end position="522"/>
    </location>
</feature>
<evidence type="ECO:0000256" key="10">
    <source>
        <dbReference type="SAM" id="Phobius"/>
    </source>
</evidence>
<dbReference type="PANTHER" id="PTHR11795">
    <property type="entry name" value="BRANCHED-CHAIN AMINO ACID TRANSPORT SYSTEM PERMEASE PROTEIN LIVH"/>
    <property type="match status" value="1"/>
</dbReference>
<evidence type="ECO:0000256" key="5">
    <source>
        <dbReference type="ARBA" id="ARBA00022970"/>
    </source>
</evidence>
<dbReference type="GO" id="GO:0006865">
    <property type="term" value="P:amino acid transport"/>
    <property type="evidence" value="ECO:0007669"/>
    <property type="project" value="UniProtKB-KW"/>
</dbReference>
<feature type="compositionally biased region" description="Low complexity" evidence="9">
    <location>
        <begin position="48"/>
        <end position="63"/>
    </location>
</feature>
<dbReference type="CDD" id="cd06582">
    <property type="entry name" value="TM_PBP1_LivH_like"/>
    <property type="match status" value="1"/>
</dbReference>
<keyword evidence="6 10" id="KW-1133">Transmembrane helix</keyword>
<proteinExistence type="inferred from homology"/>
<dbReference type="GO" id="GO:0005886">
    <property type="term" value="C:plasma membrane"/>
    <property type="evidence" value="ECO:0007669"/>
    <property type="project" value="UniProtKB-SubCell"/>
</dbReference>
<dbReference type="RefSeq" id="WP_206295246.1">
    <property type="nucleotide sequence ID" value="NZ_CP063458.1"/>
</dbReference>
<feature type="region of interest" description="Disordered" evidence="9">
    <location>
        <begin position="42"/>
        <end position="63"/>
    </location>
</feature>
<dbReference type="InterPro" id="IPR001851">
    <property type="entry name" value="ABC_transp_permease"/>
</dbReference>
<dbReference type="KEGG" id="hbs:IPV69_11455"/>
<dbReference type="GO" id="GO:0022857">
    <property type="term" value="F:transmembrane transporter activity"/>
    <property type="evidence" value="ECO:0007669"/>
    <property type="project" value="InterPro"/>
</dbReference>
<reference evidence="11 12" key="1">
    <citation type="submission" date="2020-10" db="EMBL/GenBank/DDBJ databases">
        <title>Wide distribution of Phycisphaera-like planctomycetes from WD2101 soil group in peatlands and genome analysis of the first cultivated representative.</title>
        <authorList>
            <person name="Dedysh S.N."/>
            <person name="Beletsky A.V."/>
            <person name="Ivanova A."/>
            <person name="Kulichevskaya I.S."/>
            <person name="Suzina N.E."/>
            <person name="Philippov D.A."/>
            <person name="Rakitin A.L."/>
            <person name="Mardanov A.V."/>
            <person name="Ravin N.V."/>
        </authorList>
    </citation>
    <scope>NUCLEOTIDE SEQUENCE [LARGE SCALE GENOMIC DNA]</scope>
    <source>
        <strain evidence="11 12">M1803</strain>
    </source>
</reference>
<feature type="transmembrane region" description="Helical" evidence="10">
    <location>
        <begin position="473"/>
        <end position="492"/>
    </location>
</feature>
<feature type="transmembrane region" description="Helical" evidence="10">
    <location>
        <begin position="630"/>
        <end position="649"/>
    </location>
</feature>
<keyword evidence="7 10" id="KW-0472">Membrane</keyword>
<keyword evidence="5" id="KW-0029">Amino-acid transport</keyword>
<dbReference type="Proteomes" id="UP000593765">
    <property type="component" value="Chromosome"/>
</dbReference>
<feature type="transmembrane region" description="Helical" evidence="10">
    <location>
        <begin position="700"/>
        <end position="723"/>
    </location>
</feature>
<dbReference type="Pfam" id="PF02653">
    <property type="entry name" value="BPD_transp_2"/>
    <property type="match status" value="1"/>
</dbReference>
<evidence type="ECO:0000256" key="6">
    <source>
        <dbReference type="ARBA" id="ARBA00022989"/>
    </source>
</evidence>
<dbReference type="PANTHER" id="PTHR11795:SF447">
    <property type="entry name" value="ABC TRANSPORTER PERMEASE PROTEIN"/>
    <property type="match status" value="1"/>
</dbReference>
<dbReference type="AlphaFoldDB" id="A0A7M2X2C5"/>
<feature type="transmembrane region" description="Helical" evidence="10">
    <location>
        <begin position="661"/>
        <end position="688"/>
    </location>
</feature>
<keyword evidence="4 10" id="KW-0812">Transmembrane</keyword>
<gene>
    <name evidence="11" type="primary">urtB</name>
    <name evidence="11" type="ORF">IPV69_11455</name>
</gene>
<evidence type="ECO:0000313" key="11">
    <source>
        <dbReference type="EMBL" id="QOV91926.1"/>
    </source>
</evidence>
<evidence type="ECO:0000313" key="12">
    <source>
        <dbReference type="Proteomes" id="UP000593765"/>
    </source>
</evidence>
<name>A0A7M2X2C5_9BACT</name>
<protein>
    <submittedName>
        <fullName evidence="11">Urea ABC transporter permease subunit UrtB</fullName>
    </submittedName>
</protein>
<keyword evidence="2" id="KW-0813">Transport</keyword>
<feature type="transmembrane region" description="Helical" evidence="10">
    <location>
        <begin position="581"/>
        <end position="598"/>
    </location>
</feature>
<evidence type="ECO:0000256" key="4">
    <source>
        <dbReference type="ARBA" id="ARBA00022692"/>
    </source>
</evidence>
<comment type="similarity">
    <text evidence="8">Belongs to the binding-protein-dependent transport system permease family. LivHM subfamily.</text>
</comment>
<evidence type="ECO:0000256" key="3">
    <source>
        <dbReference type="ARBA" id="ARBA00022475"/>
    </source>
</evidence>
<evidence type="ECO:0000256" key="1">
    <source>
        <dbReference type="ARBA" id="ARBA00004651"/>
    </source>
</evidence>
<dbReference type="EMBL" id="CP063458">
    <property type="protein sequence ID" value="QOV91926.1"/>
    <property type="molecule type" value="Genomic_DNA"/>
</dbReference>
<organism evidence="11 12">
    <name type="scientific">Humisphaera borealis</name>
    <dbReference type="NCBI Taxonomy" id="2807512"/>
    <lineage>
        <taxon>Bacteria</taxon>
        <taxon>Pseudomonadati</taxon>
        <taxon>Planctomycetota</taxon>
        <taxon>Phycisphaerae</taxon>
        <taxon>Tepidisphaerales</taxon>
        <taxon>Tepidisphaeraceae</taxon>
        <taxon>Humisphaera</taxon>
    </lineage>
</organism>
<keyword evidence="12" id="KW-1185">Reference proteome</keyword>
<evidence type="ECO:0000256" key="8">
    <source>
        <dbReference type="ARBA" id="ARBA00037998"/>
    </source>
</evidence>
<feature type="transmembrane region" description="Helical" evidence="10">
    <location>
        <begin position="440"/>
        <end position="466"/>
    </location>
</feature>